<dbReference type="PANTHER" id="PTHR44329:SF214">
    <property type="entry name" value="PROTEIN KINASE DOMAIN-CONTAINING PROTEIN"/>
    <property type="match status" value="1"/>
</dbReference>
<dbReference type="Gene3D" id="1.10.510.10">
    <property type="entry name" value="Transferase(Phosphotransferase) domain 1"/>
    <property type="match status" value="1"/>
</dbReference>
<dbReference type="GO" id="GO:0004674">
    <property type="term" value="F:protein serine/threonine kinase activity"/>
    <property type="evidence" value="ECO:0007669"/>
    <property type="project" value="TreeGrafter"/>
</dbReference>
<dbReference type="PANTHER" id="PTHR44329">
    <property type="entry name" value="SERINE/THREONINE-PROTEIN KINASE TNNI3K-RELATED"/>
    <property type="match status" value="1"/>
</dbReference>
<accession>A0A835XUA3</accession>
<feature type="compositionally biased region" description="Low complexity" evidence="1">
    <location>
        <begin position="166"/>
        <end position="176"/>
    </location>
</feature>
<dbReference type="InterPro" id="IPR011009">
    <property type="entry name" value="Kinase-like_dom_sf"/>
</dbReference>
<evidence type="ECO:0000259" key="2">
    <source>
        <dbReference type="PROSITE" id="PS50011"/>
    </source>
</evidence>
<dbReference type="InterPro" id="IPR000719">
    <property type="entry name" value="Prot_kinase_dom"/>
</dbReference>
<comment type="caution">
    <text evidence="3">The sequence shown here is derived from an EMBL/GenBank/DDBJ whole genome shotgun (WGS) entry which is preliminary data.</text>
</comment>
<reference evidence="3" key="1">
    <citation type="journal article" date="2020" name="bioRxiv">
        <title>Comparative genomics of Chlamydomonas.</title>
        <authorList>
            <person name="Craig R.J."/>
            <person name="Hasan A.R."/>
            <person name="Ness R.W."/>
            <person name="Keightley P.D."/>
        </authorList>
    </citation>
    <scope>NUCLEOTIDE SEQUENCE</scope>
    <source>
        <strain evidence="3">CCAP 11/70</strain>
    </source>
</reference>
<feature type="domain" description="Protein kinase" evidence="2">
    <location>
        <begin position="1"/>
        <end position="334"/>
    </location>
</feature>
<name>A0A835XUA3_9CHLO</name>
<dbReference type="GO" id="GO:0005524">
    <property type="term" value="F:ATP binding"/>
    <property type="evidence" value="ECO:0007669"/>
    <property type="project" value="InterPro"/>
</dbReference>
<evidence type="ECO:0000256" key="1">
    <source>
        <dbReference type="SAM" id="MobiDB-lite"/>
    </source>
</evidence>
<dbReference type="AlphaFoldDB" id="A0A835XUA3"/>
<dbReference type="InterPro" id="IPR051681">
    <property type="entry name" value="Ser/Thr_Kinases-Pseudokinases"/>
</dbReference>
<organism evidence="3 4">
    <name type="scientific">Edaphochlamys debaryana</name>
    <dbReference type="NCBI Taxonomy" id="47281"/>
    <lineage>
        <taxon>Eukaryota</taxon>
        <taxon>Viridiplantae</taxon>
        <taxon>Chlorophyta</taxon>
        <taxon>core chlorophytes</taxon>
        <taxon>Chlorophyceae</taxon>
        <taxon>CS clade</taxon>
        <taxon>Chlamydomonadales</taxon>
        <taxon>Chlamydomonadales incertae sedis</taxon>
        <taxon>Edaphochlamys</taxon>
    </lineage>
</organism>
<dbReference type="PROSITE" id="PS50011">
    <property type="entry name" value="PROTEIN_KINASE_DOM"/>
    <property type="match status" value="1"/>
</dbReference>
<evidence type="ECO:0000313" key="4">
    <source>
        <dbReference type="Proteomes" id="UP000612055"/>
    </source>
</evidence>
<evidence type="ECO:0000313" key="3">
    <source>
        <dbReference type="EMBL" id="KAG2489855.1"/>
    </source>
</evidence>
<keyword evidence="4" id="KW-1185">Reference proteome</keyword>
<dbReference type="EMBL" id="JAEHOE010000068">
    <property type="protein sequence ID" value="KAG2489855.1"/>
    <property type="molecule type" value="Genomic_DNA"/>
</dbReference>
<protein>
    <recommendedName>
        <fullName evidence="2">Protein kinase domain-containing protein</fullName>
    </recommendedName>
</protein>
<sequence length="334" mass="34306">MDGAPGAPGAPASEAWAPLTLRPRDGPGFISATYFGCSAPLPPRPVPRLLSAASREVAECLADLPLSEGQTLVVAVDELPYGTLLQAIPHFPASMERVGPAVLTRTVLSYALQVAEALACLHEQGIPHGCLTPACVFLGPSPSFASTSAAAGLPPTSFAPRPEAHPSPAVAAHGAGSASPGGSRLLEDAGVRSRCVVACWGLVDAREQASQLDFHASAWPLLSYTAPECCALPAPGAAAEPLPLEEAKAVGVHAYGALLYHMFTGVPPYSQYHPAQVLVGLSAGGLQLVWPGPGPRKLPVPAVVRSLVERCLDPCACARPTLPELLQELGACVA</sequence>
<proteinExistence type="predicted"/>
<dbReference type="Proteomes" id="UP000612055">
    <property type="component" value="Unassembled WGS sequence"/>
</dbReference>
<feature type="region of interest" description="Disordered" evidence="1">
    <location>
        <begin position="155"/>
        <end position="176"/>
    </location>
</feature>
<dbReference type="SUPFAM" id="SSF56112">
    <property type="entry name" value="Protein kinase-like (PK-like)"/>
    <property type="match status" value="1"/>
</dbReference>
<gene>
    <name evidence="3" type="ORF">HYH03_011658</name>
</gene>
<dbReference type="OrthoDB" id="544852at2759"/>